<evidence type="ECO:0000256" key="4">
    <source>
        <dbReference type="ARBA" id="ARBA00022670"/>
    </source>
</evidence>
<dbReference type="GO" id="GO:0046872">
    <property type="term" value="F:metal ion binding"/>
    <property type="evidence" value="ECO:0007669"/>
    <property type="project" value="UniProtKB-KW"/>
</dbReference>
<gene>
    <name evidence="14" type="primary">spoIVFB</name>
    <name evidence="14" type="ORF">MAMMFC1_00380</name>
</gene>
<evidence type="ECO:0000259" key="13">
    <source>
        <dbReference type="Pfam" id="PF02163"/>
    </source>
</evidence>
<comment type="cofactor">
    <cofactor evidence="1">
        <name>Zn(2+)</name>
        <dbReference type="ChEBI" id="CHEBI:29105"/>
    </cofactor>
</comment>
<evidence type="ECO:0000256" key="5">
    <source>
        <dbReference type="ARBA" id="ARBA00022692"/>
    </source>
</evidence>
<feature type="transmembrane region" description="Helical" evidence="12">
    <location>
        <begin position="84"/>
        <end position="105"/>
    </location>
</feature>
<dbReference type="GO" id="GO:0008237">
    <property type="term" value="F:metallopeptidase activity"/>
    <property type="evidence" value="ECO:0007669"/>
    <property type="project" value="UniProtKB-KW"/>
</dbReference>
<sequence>MRVGKVAGIQIILNNWFLLIISLFVVAGMSGKVLIVFSAVIFHELAHVFMARSLGYKVKEVEVLPFGAIARIDRLSEKSASSEIVIAAAGPFISLALAAVSYVGILKAGLWQDFYRFYFDVNAMLAGFNLLPALPLDGGRIVRALLAQKQDYQKATATVITIGKMISVVLLVSVVVTYWLDKTINITMIVAAVFLCVAAKAEQKLAGFRTMRVMARKKAALSANGLLPTSHFTAVPNAVVGDIIRLFGPEQYYIVLVVDDNFRLCGTLTETQVWEELPARGLKAKIKEFL</sequence>
<dbReference type="PANTHER" id="PTHR39188">
    <property type="entry name" value="MEMBRANE-ASSOCIATED ZINC METALLOPROTEASE M50B"/>
    <property type="match status" value="1"/>
</dbReference>
<evidence type="ECO:0000313" key="14">
    <source>
        <dbReference type="EMBL" id="BBB89746.1"/>
    </source>
</evidence>
<dbReference type="EMBL" id="AP018449">
    <property type="protein sequence ID" value="BBB89746.1"/>
    <property type="molecule type" value="Genomic_DNA"/>
</dbReference>
<dbReference type="RefSeq" id="WP_126305984.1">
    <property type="nucleotide sequence ID" value="NZ_AP018449.1"/>
</dbReference>
<dbReference type="InterPro" id="IPR008915">
    <property type="entry name" value="Peptidase_M50"/>
</dbReference>
<evidence type="ECO:0000256" key="7">
    <source>
        <dbReference type="ARBA" id="ARBA00022801"/>
    </source>
</evidence>
<feature type="transmembrane region" description="Helical" evidence="12">
    <location>
        <begin position="157"/>
        <end position="180"/>
    </location>
</feature>
<evidence type="ECO:0000256" key="9">
    <source>
        <dbReference type="ARBA" id="ARBA00022989"/>
    </source>
</evidence>
<dbReference type="EC" id="3.4.24.-" evidence="14"/>
<dbReference type="KEGG" id="mana:MAMMFC1_00380"/>
<keyword evidence="9 12" id="KW-1133">Transmembrane helix</keyword>
<organism evidence="14 15">
    <name type="scientific">Methylomusa anaerophila</name>
    <dbReference type="NCBI Taxonomy" id="1930071"/>
    <lineage>
        <taxon>Bacteria</taxon>
        <taxon>Bacillati</taxon>
        <taxon>Bacillota</taxon>
        <taxon>Negativicutes</taxon>
        <taxon>Selenomonadales</taxon>
        <taxon>Sporomusaceae</taxon>
        <taxon>Methylomusa</taxon>
    </lineage>
</organism>
<evidence type="ECO:0000256" key="2">
    <source>
        <dbReference type="ARBA" id="ARBA00004141"/>
    </source>
</evidence>
<reference evidence="14 15" key="1">
    <citation type="journal article" date="2018" name="Int. J. Syst. Evol. Microbiol.">
        <title>Methylomusa anaerophila gen. nov., sp. nov., an anaerobic methanol-utilizing bacterium isolated from a microbial fuel cell.</title>
        <authorList>
            <person name="Amano N."/>
            <person name="Yamamuro A."/>
            <person name="Miyahara M."/>
            <person name="Kouzuma A."/>
            <person name="Abe T."/>
            <person name="Watanabe K."/>
        </authorList>
    </citation>
    <scope>NUCLEOTIDE SEQUENCE [LARGE SCALE GENOMIC DNA]</scope>
    <source>
        <strain evidence="14 15">MMFC1</strain>
    </source>
</reference>
<comment type="similarity">
    <text evidence="3">Belongs to the peptidase M50B family.</text>
</comment>
<evidence type="ECO:0000313" key="15">
    <source>
        <dbReference type="Proteomes" id="UP000276437"/>
    </source>
</evidence>
<dbReference type="GO" id="GO:0006508">
    <property type="term" value="P:proteolysis"/>
    <property type="evidence" value="ECO:0007669"/>
    <property type="project" value="UniProtKB-KW"/>
</dbReference>
<keyword evidence="6" id="KW-0479">Metal-binding</keyword>
<dbReference type="Proteomes" id="UP000276437">
    <property type="component" value="Chromosome"/>
</dbReference>
<feature type="domain" description="Peptidase M50" evidence="13">
    <location>
        <begin position="34"/>
        <end position="105"/>
    </location>
</feature>
<feature type="transmembrane region" description="Helical" evidence="12">
    <location>
        <begin position="186"/>
        <end position="202"/>
    </location>
</feature>
<evidence type="ECO:0000256" key="8">
    <source>
        <dbReference type="ARBA" id="ARBA00022833"/>
    </source>
</evidence>
<dbReference type="SUPFAM" id="SSF54631">
    <property type="entry name" value="CBS-domain pair"/>
    <property type="match status" value="1"/>
</dbReference>
<evidence type="ECO:0000256" key="11">
    <source>
        <dbReference type="ARBA" id="ARBA00023136"/>
    </source>
</evidence>
<keyword evidence="15" id="KW-1185">Reference proteome</keyword>
<evidence type="ECO:0000256" key="10">
    <source>
        <dbReference type="ARBA" id="ARBA00023049"/>
    </source>
</evidence>
<keyword evidence="7 14" id="KW-0378">Hydrolase</keyword>
<evidence type="ECO:0000256" key="6">
    <source>
        <dbReference type="ARBA" id="ARBA00022723"/>
    </source>
</evidence>
<feature type="domain" description="Peptidase M50" evidence="13">
    <location>
        <begin position="107"/>
        <end position="170"/>
    </location>
</feature>
<dbReference type="InterPro" id="IPR046342">
    <property type="entry name" value="CBS_dom_sf"/>
</dbReference>
<name>A0A348AF98_9FIRM</name>
<keyword evidence="8" id="KW-0862">Zinc</keyword>
<dbReference type="Pfam" id="PF02163">
    <property type="entry name" value="Peptidase_M50"/>
    <property type="match status" value="2"/>
</dbReference>
<keyword evidence="10" id="KW-0482">Metalloprotease</keyword>
<keyword evidence="5 12" id="KW-0812">Transmembrane</keyword>
<protein>
    <submittedName>
        <fullName evidence="14">Stage IV sporulation protein FB</fullName>
        <ecNumber evidence="14">3.4.24.-</ecNumber>
    </submittedName>
</protein>
<dbReference type="GO" id="GO:0016020">
    <property type="term" value="C:membrane"/>
    <property type="evidence" value="ECO:0007669"/>
    <property type="project" value="UniProtKB-SubCell"/>
</dbReference>
<comment type="subcellular location">
    <subcellularLocation>
        <location evidence="2">Membrane</location>
        <topology evidence="2">Multi-pass membrane protein</topology>
    </subcellularLocation>
</comment>
<keyword evidence="11 12" id="KW-0472">Membrane</keyword>
<proteinExistence type="inferred from homology"/>
<dbReference type="OrthoDB" id="166377at2"/>
<dbReference type="PANTHER" id="PTHR39188:SF3">
    <property type="entry name" value="STAGE IV SPORULATION PROTEIN FB"/>
    <property type="match status" value="1"/>
</dbReference>
<dbReference type="AlphaFoldDB" id="A0A348AF98"/>
<evidence type="ECO:0000256" key="12">
    <source>
        <dbReference type="SAM" id="Phobius"/>
    </source>
</evidence>
<accession>A0A348AF98</accession>
<evidence type="ECO:0000256" key="3">
    <source>
        <dbReference type="ARBA" id="ARBA00007931"/>
    </source>
</evidence>
<keyword evidence="4" id="KW-0645">Protease</keyword>
<dbReference type="CDD" id="cd06161">
    <property type="entry name" value="S2P-M50_SpoIVFB"/>
    <property type="match status" value="1"/>
</dbReference>
<evidence type="ECO:0000256" key="1">
    <source>
        <dbReference type="ARBA" id="ARBA00001947"/>
    </source>
</evidence>